<accession>A0A7J6BT40</accession>
<name>A0A7J6BT40_9TELE</name>
<dbReference type="AlphaFoldDB" id="A0A7J6BT40"/>
<protein>
    <submittedName>
        <fullName evidence="1">Uncharacterized protein</fullName>
    </submittedName>
</protein>
<reference evidence="1 2" key="1">
    <citation type="submission" date="2020-04" db="EMBL/GenBank/DDBJ databases">
        <title>Chromosome-level genome assembly of a cyprinid fish Onychostoma macrolepis by integration of Nanopore Sequencing, Bionano and Hi-C technology.</title>
        <authorList>
            <person name="Wang D."/>
        </authorList>
    </citation>
    <scope>NUCLEOTIDE SEQUENCE [LARGE SCALE GENOMIC DNA]</scope>
    <source>
        <strain evidence="1">SWU-2019</strain>
        <tissue evidence="1">Muscle</tissue>
    </source>
</reference>
<evidence type="ECO:0000313" key="1">
    <source>
        <dbReference type="EMBL" id="KAF4098128.1"/>
    </source>
</evidence>
<gene>
    <name evidence="1" type="ORF">G5714_020158</name>
</gene>
<sequence>MSAAAEKDTVWIGFMDIVPVIGAVREAVELVLALYEGNKAVIKEKEKAVENIVKESLKKHVKLTTLRDKPPAAAVDEFSGLRNVRVPLCLFLGSAGVFLDSSRCSTSFTFRSPADGLRPARLPIVVPALPSQRTSCDQLLLVFSQ</sequence>
<organism evidence="1 2">
    <name type="scientific">Onychostoma macrolepis</name>
    <dbReference type="NCBI Taxonomy" id="369639"/>
    <lineage>
        <taxon>Eukaryota</taxon>
        <taxon>Metazoa</taxon>
        <taxon>Chordata</taxon>
        <taxon>Craniata</taxon>
        <taxon>Vertebrata</taxon>
        <taxon>Euteleostomi</taxon>
        <taxon>Actinopterygii</taxon>
        <taxon>Neopterygii</taxon>
        <taxon>Teleostei</taxon>
        <taxon>Ostariophysi</taxon>
        <taxon>Cypriniformes</taxon>
        <taxon>Cyprinidae</taxon>
        <taxon>Acrossocheilinae</taxon>
        <taxon>Onychostoma</taxon>
    </lineage>
</organism>
<keyword evidence="2" id="KW-1185">Reference proteome</keyword>
<evidence type="ECO:0000313" key="2">
    <source>
        <dbReference type="Proteomes" id="UP000579812"/>
    </source>
</evidence>
<proteinExistence type="predicted"/>
<dbReference type="Proteomes" id="UP000579812">
    <property type="component" value="Unassembled WGS sequence"/>
</dbReference>
<dbReference type="EMBL" id="JAAMOB010000021">
    <property type="protein sequence ID" value="KAF4098128.1"/>
    <property type="molecule type" value="Genomic_DNA"/>
</dbReference>
<comment type="caution">
    <text evidence="1">The sequence shown here is derived from an EMBL/GenBank/DDBJ whole genome shotgun (WGS) entry which is preliminary data.</text>
</comment>